<feature type="domain" description="HNH" evidence="1">
    <location>
        <begin position="63"/>
        <end position="100"/>
    </location>
</feature>
<dbReference type="GO" id="GO:0004519">
    <property type="term" value="F:endonuclease activity"/>
    <property type="evidence" value="ECO:0007669"/>
    <property type="project" value="UniProtKB-KW"/>
</dbReference>
<keyword evidence="3" id="KW-1185">Reference proteome</keyword>
<keyword evidence="2" id="KW-0540">Nuclease</keyword>
<name>C5R843_WEIPA</name>
<dbReference type="Proteomes" id="UP000004528">
    <property type="component" value="Unassembled WGS sequence"/>
</dbReference>
<dbReference type="HOGENOM" id="CLU_1905919_0_0_9"/>
<protein>
    <submittedName>
        <fullName evidence="2">HNH endonuclease domain protein</fullName>
    </submittedName>
</protein>
<dbReference type="CDD" id="cd00085">
    <property type="entry name" value="HNHc"/>
    <property type="match status" value="1"/>
</dbReference>
<gene>
    <name evidence="2" type="ORF">HMPREF0877_0138</name>
</gene>
<proteinExistence type="predicted"/>
<evidence type="ECO:0000259" key="1">
    <source>
        <dbReference type="Pfam" id="PF01844"/>
    </source>
</evidence>
<evidence type="ECO:0000313" key="2">
    <source>
        <dbReference type="EMBL" id="EER75627.1"/>
    </source>
</evidence>
<dbReference type="Pfam" id="PF01844">
    <property type="entry name" value="HNH"/>
    <property type="match status" value="1"/>
</dbReference>
<dbReference type="GO" id="GO:0008270">
    <property type="term" value="F:zinc ion binding"/>
    <property type="evidence" value="ECO:0007669"/>
    <property type="project" value="InterPro"/>
</dbReference>
<dbReference type="eggNOG" id="COG1403">
    <property type="taxonomic scope" value="Bacteria"/>
</dbReference>
<keyword evidence="2" id="KW-0255">Endonuclease</keyword>
<keyword evidence="2" id="KW-0378">Hydrolase</keyword>
<dbReference type="InterPro" id="IPR003615">
    <property type="entry name" value="HNH_nuc"/>
</dbReference>
<comment type="caution">
    <text evidence="2">The sequence shown here is derived from an EMBL/GenBank/DDBJ whole genome shotgun (WGS) entry which is preliminary data.</text>
</comment>
<reference evidence="2 3" key="1">
    <citation type="submission" date="2009-04" db="EMBL/GenBank/DDBJ databases">
        <authorList>
            <person name="Qin X."/>
            <person name="Bachman B."/>
            <person name="Battles P."/>
            <person name="Bell A."/>
            <person name="Bess C."/>
            <person name="Bickham C."/>
            <person name="Chaboub L."/>
            <person name="Chen D."/>
            <person name="Coyle M."/>
            <person name="Deiros D.R."/>
            <person name="Dinh H."/>
            <person name="Forbes L."/>
            <person name="Fowler G."/>
            <person name="Francisco L."/>
            <person name="Fu Q."/>
            <person name="Gubbala S."/>
            <person name="Hale W."/>
            <person name="Han Y."/>
            <person name="Hemphill L."/>
            <person name="Highlander S.K."/>
            <person name="Hirani K."/>
            <person name="Hogues M."/>
            <person name="Jackson L."/>
            <person name="Jakkamsetti A."/>
            <person name="Javaid M."/>
            <person name="Jiang H."/>
            <person name="Korchina V."/>
            <person name="Kovar C."/>
            <person name="Lara F."/>
            <person name="Lee S."/>
            <person name="Mata R."/>
            <person name="Mathew T."/>
            <person name="Moen C."/>
            <person name="Morales K."/>
            <person name="Munidasa M."/>
            <person name="Nazareth L."/>
            <person name="Ngo R."/>
            <person name="Nguyen L."/>
            <person name="Okwuonu G."/>
            <person name="Ongeri F."/>
            <person name="Patil S."/>
            <person name="Petrosino J."/>
            <person name="Pham C."/>
            <person name="Pham P."/>
            <person name="Pu L.-L."/>
            <person name="Puazo M."/>
            <person name="Raj R."/>
            <person name="Reid J."/>
            <person name="Rouhana J."/>
            <person name="Saada N."/>
            <person name="Shang Y."/>
            <person name="Simmons D."/>
            <person name="Thornton R."/>
            <person name="Warren J."/>
            <person name="Weissenberger G."/>
            <person name="Zhang J."/>
            <person name="Zhang L."/>
            <person name="Zhou C."/>
            <person name="Zhu D."/>
            <person name="Muzny D."/>
            <person name="Worley K."/>
            <person name="Gibbs R."/>
        </authorList>
    </citation>
    <scope>NUCLEOTIDE SEQUENCE [LARGE SCALE GENOMIC DNA]</scope>
    <source>
        <strain evidence="2 3">ATCC 33313</strain>
    </source>
</reference>
<dbReference type="EMBL" id="ACKU01000004">
    <property type="protein sequence ID" value="EER75627.1"/>
    <property type="molecule type" value="Genomic_DNA"/>
</dbReference>
<accession>C5R843</accession>
<organism evidence="2 3">
    <name type="scientific">Weissella paramesenteroides ATCC 33313</name>
    <dbReference type="NCBI Taxonomy" id="585506"/>
    <lineage>
        <taxon>Bacteria</taxon>
        <taxon>Bacillati</taxon>
        <taxon>Bacillota</taxon>
        <taxon>Bacilli</taxon>
        <taxon>Lactobacillales</taxon>
        <taxon>Lactobacillaceae</taxon>
        <taxon>Weissella</taxon>
    </lineage>
</organism>
<sequence length="133" mass="15718">MQQTAINRRKKAFDKYRHTNSYQPSEKEVQAFYRSREWLSVRRKVINRDHGFDQVELVDFGRLIDGNTVHHIVPLREAWEGRADVDNLEVVSPANHNREHIEKGNKQLNGKRKRIEELKVVTEVVSNDKTEEL</sequence>
<dbReference type="GO" id="GO:0003676">
    <property type="term" value="F:nucleic acid binding"/>
    <property type="evidence" value="ECO:0007669"/>
    <property type="project" value="InterPro"/>
</dbReference>
<dbReference type="AlphaFoldDB" id="C5R843"/>
<evidence type="ECO:0000313" key="3">
    <source>
        <dbReference type="Proteomes" id="UP000004528"/>
    </source>
</evidence>
<dbReference type="InterPro" id="IPR002711">
    <property type="entry name" value="HNH"/>
</dbReference>
<dbReference type="STRING" id="585506.HMPREF0877_0138"/>